<organism evidence="1">
    <name type="scientific">marine sediment metagenome</name>
    <dbReference type="NCBI Taxonomy" id="412755"/>
    <lineage>
        <taxon>unclassified sequences</taxon>
        <taxon>metagenomes</taxon>
        <taxon>ecological metagenomes</taxon>
    </lineage>
</organism>
<gene>
    <name evidence="1" type="ORF">LCGC14_2117820</name>
</gene>
<proteinExistence type="predicted"/>
<dbReference type="AlphaFoldDB" id="A0A0F9E558"/>
<accession>A0A0F9E558</accession>
<evidence type="ECO:0000313" key="1">
    <source>
        <dbReference type="EMBL" id="KKL69149.1"/>
    </source>
</evidence>
<protein>
    <submittedName>
        <fullName evidence="1">Uncharacterized protein</fullName>
    </submittedName>
</protein>
<sequence length="24" mass="2796">MSSPGKYRARTFCIDREAKGYLFV</sequence>
<comment type="caution">
    <text evidence="1">The sequence shown here is derived from an EMBL/GenBank/DDBJ whole genome shotgun (WGS) entry which is preliminary data.</text>
</comment>
<dbReference type="EMBL" id="LAZR01026306">
    <property type="protein sequence ID" value="KKL69149.1"/>
    <property type="molecule type" value="Genomic_DNA"/>
</dbReference>
<name>A0A0F9E558_9ZZZZ</name>
<feature type="non-terminal residue" evidence="1">
    <location>
        <position position="24"/>
    </location>
</feature>
<reference evidence="1" key="1">
    <citation type="journal article" date="2015" name="Nature">
        <title>Complex archaea that bridge the gap between prokaryotes and eukaryotes.</title>
        <authorList>
            <person name="Spang A."/>
            <person name="Saw J.H."/>
            <person name="Jorgensen S.L."/>
            <person name="Zaremba-Niedzwiedzka K."/>
            <person name="Martijn J."/>
            <person name="Lind A.E."/>
            <person name="van Eijk R."/>
            <person name="Schleper C."/>
            <person name="Guy L."/>
            <person name="Ettema T.J."/>
        </authorList>
    </citation>
    <scope>NUCLEOTIDE SEQUENCE</scope>
</reference>